<proteinExistence type="predicted"/>
<dbReference type="AlphaFoldDB" id="A0A392THB4"/>
<protein>
    <submittedName>
        <fullName evidence="1">Uncharacterized protein</fullName>
    </submittedName>
</protein>
<accession>A0A392THB4</accession>
<evidence type="ECO:0000313" key="1">
    <source>
        <dbReference type="EMBL" id="MCI60342.1"/>
    </source>
</evidence>
<dbReference type="Proteomes" id="UP000265520">
    <property type="component" value="Unassembled WGS sequence"/>
</dbReference>
<organism evidence="1 2">
    <name type="scientific">Trifolium medium</name>
    <dbReference type="NCBI Taxonomy" id="97028"/>
    <lineage>
        <taxon>Eukaryota</taxon>
        <taxon>Viridiplantae</taxon>
        <taxon>Streptophyta</taxon>
        <taxon>Embryophyta</taxon>
        <taxon>Tracheophyta</taxon>
        <taxon>Spermatophyta</taxon>
        <taxon>Magnoliopsida</taxon>
        <taxon>eudicotyledons</taxon>
        <taxon>Gunneridae</taxon>
        <taxon>Pentapetalae</taxon>
        <taxon>rosids</taxon>
        <taxon>fabids</taxon>
        <taxon>Fabales</taxon>
        <taxon>Fabaceae</taxon>
        <taxon>Papilionoideae</taxon>
        <taxon>50 kb inversion clade</taxon>
        <taxon>NPAAA clade</taxon>
        <taxon>Hologalegina</taxon>
        <taxon>IRL clade</taxon>
        <taxon>Trifolieae</taxon>
        <taxon>Trifolium</taxon>
    </lineage>
</organism>
<name>A0A392THB4_9FABA</name>
<keyword evidence="2" id="KW-1185">Reference proteome</keyword>
<sequence>MFQGSIRGFMNVYYLVRPTTEEGCHSIVEVLPDEDAEGNPLLDRNGQVKMANYTSILFSVEEELKLLALKTVVEP</sequence>
<feature type="non-terminal residue" evidence="1">
    <location>
        <position position="75"/>
    </location>
</feature>
<comment type="caution">
    <text evidence="1">The sequence shown here is derived from an EMBL/GenBank/DDBJ whole genome shotgun (WGS) entry which is preliminary data.</text>
</comment>
<reference evidence="1 2" key="1">
    <citation type="journal article" date="2018" name="Front. Plant Sci.">
        <title>Red Clover (Trifolium pratense) and Zigzag Clover (T. medium) - A Picture of Genomic Similarities and Differences.</title>
        <authorList>
            <person name="Dluhosova J."/>
            <person name="Istvanek J."/>
            <person name="Nedelnik J."/>
            <person name="Repkova J."/>
        </authorList>
    </citation>
    <scope>NUCLEOTIDE SEQUENCE [LARGE SCALE GENOMIC DNA]</scope>
    <source>
        <strain evidence="2">cv. 10/8</strain>
        <tissue evidence="1">Leaf</tissue>
    </source>
</reference>
<dbReference type="EMBL" id="LXQA010579703">
    <property type="protein sequence ID" value="MCI60342.1"/>
    <property type="molecule type" value="Genomic_DNA"/>
</dbReference>
<evidence type="ECO:0000313" key="2">
    <source>
        <dbReference type="Proteomes" id="UP000265520"/>
    </source>
</evidence>